<gene>
    <name evidence="2" type="ORF">UFOVP1225_35</name>
    <name evidence="3" type="ORF">UFOVP1319_25</name>
    <name evidence="4" type="ORF">UFOVP1591_35</name>
    <name evidence="1" type="ORF">UFOVP478_8</name>
</gene>
<organism evidence="1">
    <name type="scientific">uncultured Caudovirales phage</name>
    <dbReference type="NCBI Taxonomy" id="2100421"/>
    <lineage>
        <taxon>Viruses</taxon>
        <taxon>Duplodnaviria</taxon>
        <taxon>Heunggongvirae</taxon>
        <taxon>Uroviricota</taxon>
        <taxon>Caudoviricetes</taxon>
        <taxon>Peduoviridae</taxon>
        <taxon>Maltschvirus</taxon>
        <taxon>Maltschvirus maltsch</taxon>
    </lineage>
</organism>
<sequence>MVVSETGLDLRGNMGSGIRFTRYASAFRLSQLLQAADLGVELTAVLGVLVWVDMPHNETTNRCVNQRLVDGRAVRFVGAEDGIDGFTKRSFERFGIGAVLAGLQRAHVEHREVGLEFTSIHGGCRVGGGKLELPVVSVAIFVGFDRGLHDLQLYIRLREDRNVGVYALEVDIN</sequence>
<protein>
    <submittedName>
        <fullName evidence="1">Uncharacterized protein</fullName>
    </submittedName>
</protein>
<dbReference type="EMBL" id="LR797445">
    <property type="protein sequence ID" value="CAB4217502.1"/>
    <property type="molecule type" value="Genomic_DNA"/>
</dbReference>
<accession>A0A6J5MJA0</accession>
<dbReference type="EMBL" id="LR796462">
    <property type="protein sequence ID" value="CAB4146262.1"/>
    <property type="molecule type" value="Genomic_DNA"/>
</dbReference>
<name>A0A6J5MJA0_9CAUD</name>
<proteinExistence type="predicted"/>
<reference evidence="1" key="1">
    <citation type="submission" date="2020-04" db="EMBL/GenBank/DDBJ databases">
        <authorList>
            <person name="Chiriac C."/>
            <person name="Salcher M."/>
            <person name="Ghai R."/>
            <person name="Kavagutti S V."/>
        </authorList>
    </citation>
    <scope>NUCLEOTIDE SEQUENCE</scope>
</reference>
<evidence type="ECO:0000313" key="2">
    <source>
        <dbReference type="EMBL" id="CAB4191432.1"/>
    </source>
</evidence>
<evidence type="ECO:0000313" key="3">
    <source>
        <dbReference type="EMBL" id="CAB4197628.1"/>
    </source>
</evidence>
<evidence type="ECO:0000313" key="1">
    <source>
        <dbReference type="EMBL" id="CAB4146262.1"/>
    </source>
</evidence>
<dbReference type="EMBL" id="LR797255">
    <property type="protein sequence ID" value="CAB4197628.1"/>
    <property type="molecule type" value="Genomic_DNA"/>
</dbReference>
<evidence type="ECO:0000313" key="4">
    <source>
        <dbReference type="EMBL" id="CAB4217502.1"/>
    </source>
</evidence>
<dbReference type="EMBL" id="LR797173">
    <property type="protein sequence ID" value="CAB4191432.1"/>
    <property type="molecule type" value="Genomic_DNA"/>
</dbReference>